<dbReference type="EMBL" id="BIFH01000037">
    <property type="protein sequence ID" value="GCE00102.1"/>
    <property type="molecule type" value="Genomic_DNA"/>
</dbReference>
<evidence type="ECO:0000313" key="2">
    <source>
        <dbReference type="EMBL" id="GCE00102.1"/>
    </source>
</evidence>
<evidence type="ECO:0000256" key="1">
    <source>
        <dbReference type="SAM" id="MobiDB-lite"/>
    </source>
</evidence>
<dbReference type="Proteomes" id="UP000286931">
    <property type="component" value="Unassembled WGS sequence"/>
</dbReference>
<feature type="region of interest" description="Disordered" evidence="1">
    <location>
        <begin position="1"/>
        <end position="36"/>
    </location>
</feature>
<dbReference type="AlphaFoldDB" id="A0A401YZV8"/>
<protein>
    <submittedName>
        <fullName evidence="2">Uncharacterized protein</fullName>
    </submittedName>
</protein>
<name>A0A401YZV8_9ACTN</name>
<evidence type="ECO:0000313" key="3">
    <source>
        <dbReference type="Proteomes" id="UP000286931"/>
    </source>
</evidence>
<accession>A0A401YZV8</accession>
<comment type="caution">
    <text evidence="2">The sequence shown here is derived from an EMBL/GenBank/DDBJ whole genome shotgun (WGS) entry which is preliminary data.</text>
</comment>
<sequence>MANPYAPASSHRASPGPTGAECPDAAGAFAEPRSDAPGGARSAGVAWLVGGGWCGAGPGRWVGRWRWSGFRGLGLPARRASWSAKKRPAAAGREGARVSSPGVRSRVDRVVSACVARLVAGGWCGAGPGRWVGRWRRLGFRGLGFPVRRASWSAKKRPAAAGREGGRVGFAGRAFSSGSGLFRPALGFGLRVAGAGFVGVGGGPLAAFGVSRHGVPDGAGVLLGENRPAARAERAVGLGPPGSLSEWVGAFRLTMGVVQWACG</sequence>
<reference evidence="2 3" key="1">
    <citation type="submission" date="2018-12" db="EMBL/GenBank/DDBJ databases">
        <title>Draft genome sequence of Embleya hyalina NBRC 13850T.</title>
        <authorList>
            <person name="Komaki H."/>
            <person name="Hosoyama A."/>
            <person name="Kimura A."/>
            <person name="Ichikawa N."/>
            <person name="Tamura T."/>
        </authorList>
    </citation>
    <scope>NUCLEOTIDE SEQUENCE [LARGE SCALE GENOMIC DNA]</scope>
    <source>
        <strain evidence="2 3">NBRC 13850</strain>
    </source>
</reference>
<keyword evidence="3" id="KW-1185">Reference proteome</keyword>
<proteinExistence type="predicted"/>
<organism evidence="2 3">
    <name type="scientific">Embleya hyalina</name>
    <dbReference type="NCBI Taxonomy" id="516124"/>
    <lineage>
        <taxon>Bacteria</taxon>
        <taxon>Bacillati</taxon>
        <taxon>Actinomycetota</taxon>
        <taxon>Actinomycetes</taxon>
        <taxon>Kitasatosporales</taxon>
        <taxon>Streptomycetaceae</taxon>
        <taxon>Embleya</taxon>
    </lineage>
</organism>
<gene>
    <name evidence="2" type="ORF">EHYA_07827</name>
</gene>